<evidence type="ECO:0000313" key="1">
    <source>
        <dbReference type="EMBL" id="KIA92967.1"/>
    </source>
</evidence>
<sequence>MRKLLIFCVFLCACKQSPDFVTKDFELVTPKQTWLNLDSVKAPIKCLEVVNHEVIAIDDANNLLSYNIDTKQTRRIVSEKTAPVDFISPKEIFAVSPSRFVVYDLTSDSFFEYLRSGNRWSIGKSNQLYFPLHGLPSISPVSGNKFAATSLNNIEGKIIIGKLAPKPVIVKYIGKIDKKTSENKYITGMINRSSCVYDKWTNNIFVGNFYSDKVECYGINGKLKFQIYGPDGFNPVYKVKKVKSDQVFINTPDTKDAFISITCDKKYVYALYSGKTISQQVKDLSKTIFIFNKQGIPIKKILVRVDIGLIKADENSHALYCYFIDNNPKTQILVYDTKNL</sequence>
<proteinExistence type="predicted"/>
<name>A0A0C1FJ69_9SPHI</name>
<gene>
    <name evidence="1" type="ORF">OC25_14790</name>
</gene>
<evidence type="ECO:0000313" key="2">
    <source>
        <dbReference type="Proteomes" id="UP000031246"/>
    </source>
</evidence>
<dbReference type="Proteomes" id="UP000031246">
    <property type="component" value="Unassembled WGS sequence"/>
</dbReference>
<dbReference type="EMBL" id="JSYN01000017">
    <property type="protein sequence ID" value="KIA92967.1"/>
    <property type="molecule type" value="Genomic_DNA"/>
</dbReference>
<protein>
    <submittedName>
        <fullName evidence="1">Uncharacterized protein</fullName>
    </submittedName>
</protein>
<keyword evidence="2" id="KW-1185">Reference proteome</keyword>
<accession>A0A0C1FJ69</accession>
<dbReference type="SUPFAM" id="SSF63825">
    <property type="entry name" value="YWTD domain"/>
    <property type="match status" value="1"/>
</dbReference>
<dbReference type="RefSeq" id="WP_039477450.1">
    <property type="nucleotide sequence ID" value="NZ_JSYN01000017.1"/>
</dbReference>
<dbReference type="Pfam" id="PF15869">
    <property type="entry name" value="TolB_like"/>
    <property type="match status" value="1"/>
</dbReference>
<organism evidence="1 2">
    <name type="scientific">Pedobacter kyungheensis</name>
    <dbReference type="NCBI Taxonomy" id="1069985"/>
    <lineage>
        <taxon>Bacteria</taxon>
        <taxon>Pseudomonadati</taxon>
        <taxon>Bacteroidota</taxon>
        <taxon>Sphingobacteriia</taxon>
        <taxon>Sphingobacteriales</taxon>
        <taxon>Sphingobacteriaceae</taxon>
        <taxon>Pedobacter</taxon>
    </lineage>
</organism>
<dbReference type="AlphaFoldDB" id="A0A0C1FJ69"/>
<comment type="caution">
    <text evidence="1">The sequence shown here is derived from an EMBL/GenBank/DDBJ whole genome shotgun (WGS) entry which is preliminary data.</text>
</comment>
<dbReference type="OrthoDB" id="1047112at2"/>
<reference evidence="1 2" key="1">
    <citation type="submission" date="2014-10" db="EMBL/GenBank/DDBJ databases">
        <title>Pedobacter Kyungheensis.</title>
        <authorList>
            <person name="Anderson B.M."/>
            <person name="Newman J.D."/>
        </authorList>
    </citation>
    <scope>NUCLEOTIDE SEQUENCE [LARGE SCALE GENOMIC DNA]</scope>
    <source>
        <strain evidence="1 2">KACC 16221</strain>
    </source>
</reference>